<evidence type="ECO:0000313" key="2">
    <source>
        <dbReference type="Proteomes" id="UP000054815"/>
    </source>
</evidence>
<comment type="caution">
    <text evidence="1">The sequence shown here is derived from an EMBL/GenBank/DDBJ whole genome shotgun (WGS) entry which is preliminary data.</text>
</comment>
<sequence>MQFQQTALHNKHSSFHHLHQYHYNQCHALEQSITANKDALNGSYFTFDNKQEKQYHTFSVIAFLYPICNLKTAIKIAYHIRRPLRPPFRRVLSDGIGVTSSIRPIFIPERAKARRADCAPGPGVFVFVPPVALNFICSAVIPSALQRSAASCAANMAAYGEASSLSALTFIPPVTRHIVSRPVQKFNIPYN</sequence>
<accession>A0A0V0YMB1</accession>
<name>A0A0V0YMB1_TRIPS</name>
<gene>
    <name evidence="1" type="ORF">T4E_7203</name>
</gene>
<proteinExistence type="predicted"/>
<dbReference type="AlphaFoldDB" id="A0A0V0YMB1"/>
<protein>
    <submittedName>
        <fullName evidence="1">Uncharacterized protein</fullName>
    </submittedName>
</protein>
<reference evidence="1 2" key="1">
    <citation type="submission" date="2015-01" db="EMBL/GenBank/DDBJ databases">
        <title>Evolution of Trichinella species and genotypes.</title>
        <authorList>
            <person name="Korhonen P.K."/>
            <person name="Edoardo P."/>
            <person name="Giuseppe L.R."/>
            <person name="Gasser R.B."/>
        </authorList>
    </citation>
    <scope>NUCLEOTIDE SEQUENCE [LARGE SCALE GENOMIC DNA]</scope>
    <source>
        <strain evidence="1">ISS141</strain>
    </source>
</reference>
<dbReference type="Proteomes" id="UP000054815">
    <property type="component" value="Unassembled WGS sequence"/>
</dbReference>
<organism evidence="1 2">
    <name type="scientific">Trichinella pseudospiralis</name>
    <name type="common">Parasitic roundworm</name>
    <dbReference type="NCBI Taxonomy" id="6337"/>
    <lineage>
        <taxon>Eukaryota</taxon>
        <taxon>Metazoa</taxon>
        <taxon>Ecdysozoa</taxon>
        <taxon>Nematoda</taxon>
        <taxon>Enoplea</taxon>
        <taxon>Dorylaimia</taxon>
        <taxon>Trichinellida</taxon>
        <taxon>Trichinellidae</taxon>
        <taxon>Trichinella</taxon>
    </lineage>
</organism>
<evidence type="ECO:0000313" key="1">
    <source>
        <dbReference type="EMBL" id="KRY01286.1"/>
    </source>
</evidence>
<dbReference type="EMBL" id="JYDU01000004">
    <property type="protein sequence ID" value="KRY01286.1"/>
    <property type="molecule type" value="Genomic_DNA"/>
</dbReference>